<reference evidence="13" key="1">
    <citation type="submission" date="2019-08" db="EMBL/GenBank/DDBJ databases">
        <title>Genomic characterization of a novel candidate phylum (ARYD3) from a high temperature, high salinity tertiary oil reservoir in north central Oklahoma, USA.</title>
        <authorList>
            <person name="Youssef N.H."/>
            <person name="Yadav A."/>
            <person name="Elshahed M.S."/>
        </authorList>
    </citation>
    <scope>NUCLEOTIDE SEQUENCE [LARGE SCALE GENOMIC DNA]</scope>
    <source>
        <strain evidence="13">ARYD3</strain>
    </source>
</reference>
<comment type="pathway">
    <text evidence="1 9">Cofactor biosynthesis; NAD(+) biosynthesis; nicotinate D-ribonucleotide from nicotinate: step 1/1.</text>
</comment>
<dbReference type="InterPro" id="IPR036068">
    <property type="entry name" value="Nicotinate_pribotase-like_C"/>
</dbReference>
<evidence type="ECO:0000256" key="5">
    <source>
        <dbReference type="ARBA" id="ARBA00022598"/>
    </source>
</evidence>
<dbReference type="EMBL" id="VSIX01000155">
    <property type="protein sequence ID" value="TYB30283.1"/>
    <property type="molecule type" value="Genomic_DNA"/>
</dbReference>
<dbReference type="InterPro" id="IPR041525">
    <property type="entry name" value="N/Namide_PRibTrfase"/>
</dbReference>
<feature type="domain" description="Nicotinate phosphoribosyltransferase C-terminal" evidence="12">
    <location>
        <begin position="378"/>
        <end position="436"/>
    </location>
</feature>
<keyword evidence="7 9" id="KW-0808">Transferase</keyword>
<dbReference type="FunFam" id="3.20.20.70:FF:000076">
    <property type="entry name" value="Nicotinate phosphoribosyltransferase"/>
    <property type="match status" value="1"/>
</dbReference>
<feature type="domain" description="Nicotinate phosphoribosyltransferase N-terminal" evidence="11">
    <location>
        <begin position="7"/>
        <end position="131"/>
    </location>
</feature>
<dbReference type="InterPro" id="IPR007229">
    <property type="entry name" value="Nic_PRibTrfase-Fam"/>
</dbReference>
<comment type="similarity">
    <text evidence="2 9">Belongs to the NAPRTase family.</text>
</comment>
<dbReference type="GO" id="GO:0034355">
    <property type="term" value="P:NAD+ biosynthetic process via the salvage pathway"/>
    <property type="evidence" value="ECO:0007669"/>
    <property type="project" value="UniProtKB-ARBA"/>
</dbReference>
<sequence>MFNDEELLVDLYELTMAQGYFKLNKHREEVVFDMFIRDIPEDGKYVVAAGISGVLNYLQNFSFDKENIEYLRTLNLFEDDFLDFLKNFEFDCDVYSVREGEIVFPEEPILKVAGKRLQAQLIETYVLNQINFQSLIATKASRISDMSNSKLVADFGLRRAHSESAGLKASRASYIGGVDSTSNVLAGKRYGIPVTGTMAHSWIMGFENELKSFKEYAKIYKNDTVLLIDTYDTIEGCKNAITTGKWMEENGWSLKGIRLDSGNLIKLSKTCRKMLDEANLKNVKILASGDLNEYKIKKIEESNAFIDGYGVGTEMVTAKRDAALGGVYKLQEDRKQPVMKLSSSEKKRTLPGNKQVYRIKMGNIYKKDIIGLANDEVSGDKLLNCYMRDGNIQNYTYTIKDARRYCQKQKRMFEDKIKGLKNQDYKVEISRNLKKVVDDLTKRIKESLQKS</sequence>
<keyword evidence="6 9" id="KW-0662">Pyridine nucleotide biosynthesis</keyword>
<accession>A0A5D0MFC7</accession>
<dbReference type="Pfam" id="PF04095">
    <property type="entry name" value="NAPRTase"/>
    <property type="match status" value="1"/>
</dbReference>
<keyword evidence="13" id="KW-0328">Glycosyltransferase</keyword>
<evidence type="ECO:0000256" key="8">
    <source>
        <dbReference type="ARBA" id="ARBA00048668"/>
    </source>
</evidence>
<dbReference type="Gene3D" id="3.20.20.70">
    <property type="entry name" value="Aldolase class I"/>
    <property type="match status" value="1"/>
</dbReference>
<dbReference type="InterPro" id="IPR013785">
    <property type="entry name" value="Aldolase_TIM"/>
</dbReference>
<evidence type="ECO:0000256" key="6">
    <source>
        <dbReference type="ARBA" id="ARBA00022642"/>
    </source>
</evidence>
<comment type="function">
    <text evidence="9">Catalyzes the first step in the biosynthesis of NAD from nicotinic acid, the ATP-dependent synthesis of beta-nicotinate D-ribonucleotide from nicotinate and 5-phospho-D-ribose 1-phosphate.</text>
</comment>
<dbReference type="PIRSF" id="PIRSF000484">
    <property type="entry name" value="NAPRT"/>
    <property type="match status" value="1"/>
</dbReference>
<dbReference type="PANTHER" id="PTHR11098:SF1">
    <property type="entry name" value="NICOTINATE PHOSPHORIBOSYLTRANSFERASE"/>
    <property type="match status" value="1"/>
</dbReference>
<gene>
    <name evidence="13" type="ORF">FXF47_10025</name>
</gene>
<evidence type="ECO:0000313" key="13">
    <source>
        <dbReference type="EMBL" id="TYB30283.1"/>
    </source>
</evidence>
<evidence type="ECO:0000256" key="3">
    <source>
        <dbReference type="ARBA" id="ARBA00013236"/>
    </source>
</evidence>
<evidence type="ECO:0000256" key="9">
    <source>
        <dbReference type="RuleBase" id="RU365100"/>
    </source>
</evidence>
<dbReference type="Proteomes" id="UP000324143">
    <property type="component" value="Unassembled WGS sequence"/>
</dbReference>
<name>A0A5D0MFC7_9BACT</name>
<evidence type="ECO:0000313" key="14">
    <source>
        <dbReference type="Proteomes" id="UP000324143"/>
    </source>
</evidence>
<dbReference type="NCBIfam" id="NF009131">
    <property type="entry name" value="PRK12484.1"/>
    <property type="match status" value="1"/>
</dbReference>
<dbReference type="UniPathway" id="UPA00253">
    <property type="reaction ID" value="UER00457"/>
</dbReference>
<dbReference type="InterPro" id="IPR040727">
    <property type="entry name" value="NAPRTase_N"/>
</dbReference>
<evidence type="ECO:0000259" key="12">
    <source>
        <dbReference type="Pfam" id="PF17956"/>
    </source>
</evidence>
<dbReference type="CDD" id="cd01570">
    <property type="entry name" value="NAPRTase_A"/>
    <property type="match status" value="1"/>
</dbReference>
<dbReference type="NCBIfam" id="NF006696">
    <property type="entry name" value="PRK09243.1-3"/>
    <property type="match status" value="1"/>
</dbReference>
<dbReference type="Pfam" id="PF17767">
    <property type="entry name" value="NAPRTase_N"/>
    <property type="match status" value="1"/>
</dbReference>
<evidence type="ECO:0000256" key="1">
    <source>
        <dbReference type="ARBA" id="ARBA00004952"/>
    </source>
</evidence>
<evidence type="ECO:0000256" key="2">
    <source>
        <dbReference type="ARBA" id="ARBA00010897"/>
    </source>
</evidence>
<dbReference type="NCBIfam" id="TIGR01513">
    <property type="entry name" value="NAPRTase_put"/>
    <property type="match status" value="1"/>
</dbReference>
<comment type="PTM">
    <text evidence="9">Transiently phosphorylated on a His residue during the reaction cycle. Phosphorylation strongly increases the affinity for substrates and increases the rate of nicotinate D-ribonucleotide production. Dephosphorylation regenerates the low-affinity form of the enzyme, leading to product release.</text>
</comment>
<dbReference type="GO" id="GO:0004516">
    <property type="term" value="F:nicotinate phosphoribosyltransferase activity"/>
    <property type="evidence" value="ECO:0007669"/>
    <property type="project" value="UniProtKB-UniRule"/>
</dbReference>
<dbReference type="Gene3D" id="3.20.140.10">
    <property type="entry name" value="nicotinate phosphoribosyltransferase"/>
    <property type="match status" value="2"/>
</dbReference>
<keyword evidence="14" id="KW-1185">Reference proteome</keyword>
<dbReference type="AlphaFoldDB" id="A0A5D0MFC7"/>
<feature type="domain" description="Nicotinate/nicotinamide phosphoribosyltransferase" evidence="10">
    <location>
        <begin position="152"/>
        <end position="349"/>
    </location>
</feature>
<dbReference type="GO" id="GO:0047280">
    <property type="term" value="F:nicotinamide phosphoribosyltransferase activity"/>
    <property type="evidence" value="ECO:0007669"/>
    <property type="project" value="UniProtKB-ARBA"/>
</dbReference>
<evidence type="ECO:0000259" key="11">
    <source>
        <dbReference type="Pfam" id="PF17767"/>
    </source>
</evidence>
<evidence type="ECO:0000256" key="4">
    <source>
        <dbReference type="ARBA" id="ARBA00022553"/>
    </source>
</evidence>
<keyword evidence="5 9" id="KW-0436">Ligase</keyword>
<evidence type="ECO:0000259" key="10">
    <source>
        <dbReference type="Pfam" id="PF04095"/>
    </source>
</evidence>
<keyword evidence="4" id="KW-0597">Phosphoprotein</keyword>
<dbReference type="PANTHER" id="PTHR11098">
    <property type="entry name" value="NICOTINATE PHOSPHORIBOSYLTRANSFERASE"/>
    <property type="match status" value="1"/>
</dbReference>
<dbReference type="GO" id="GO:0005829">
    <property type="term" value="C:cytosol"/>
    <property type="evidence" value="ECO:0007669"/>
    <property type="project" value="TreeGrafter"/>
</dbReference>
<dbReference type="NCBIfam" id="NF006695">
    <property type="entry name" value="PRK09243.1-2"/>
    <property type="match status" value="1"/>
</dbReference>
<dbReference type="InterPro" id="IPR041619">
    <property type="entry name" value="NAPRTase_C"/>
</dbReference>
<dbReference type="InterPro" id="IPR006405">
    <property type="entry name" value="Nic_PRibTrfase_pncB"/>
</dbReference>
<dbReference type="SUPFAM" id="SSF51690">
    <property type="entry name" value="Nicotinate/Quinolinate PRTase C-terminal domain-like"/>
    <property type="match status" value="1"/>
</dbReference>
<evidence type="ECO:0000256" key="7">
    <source>
        <dbReference type="ARBA" id="ARBA00022679"/>
    </source>
</evidence>
<dbReference type="SUPFAM" id="SSF54675">
    <property type="entry name" value="Nicotinate/Quinolinate PRTase N-terminal domain-like"/>
    <property type="match status" value="1"/>
</dbReference>
<dbReference type="EC" id="6.3.4.21" evidence="3 9"/>
<comment type="caution">
    <text evidence="13">The sequence shown here is derived from an EMBL/GenBank/DDBJ whole genome shotgun (WGS) entry which is preliminary data.</text>
</comment>
<dbReference type="Pfam" id="PF17956">
    <property type="entry name" value="NAPRTase_C"/>
    <property type="match status" value="1"/>
</dbReference>
<proteinExistence type="inferred from homology"/>
<organism evidence="13 14">
    <name type="scientific">Candidatus Mcinerneyibacterium aminivorans</name>
    <dbReference type="NCBI Taxonomy" id="2703815"/>
    <lineage>
        <taxon>Bacteria</taxon>
        <taxon>Candidatus Macinerneyibacteriota</taxon>
        <taxon>Candidatus Mcinerneyibacteria</taxon>
        <taxon>Candidatus Mcinerneyibacteriales</taxon>
        <taxon>Candidatus Mcinerneyibacteriaceae</taxon>
        <taxon>Candidatus Mcinerneyibacterium</taxon>
    </lineage>
</organism>
<protein>
    <recommendedName>
        <fullName evidence="3 9">Nicotinate phosphoribosyltransferase</fullName>
        <ecNumber evidence="3 9">6.3.4.21</ecNumber>
    </recommendedName>
</protein>
<comment type="catalytic activity">
    <reaction evidence="8 9">
        <text>5-phospho-alpha-D-ribose 1-diphosphate + nicotinate + ATP + H2O = nicotinate beta-D-ribonucleotide + ADP + phosphate + diphosphate</text>
        <dbReference type="Rhea" id="RHEA:36163"/>
        <dbReference type="ChEBI" id="CHEBI:15377"/>
        <dbReference type="ChEBI" id="CHEBI:30616"/>
        <dbReference type="ChEBI" id="CHEBI:32544"/>
        <dbReference type="ChEBI" id="CHEBI:33019"/>
        <dbReference type="ChEBI" id="CHEBI:43474"/>
        <dbReference type="ChEBI" id="CHEBI:57502"/>
        <dbReference type="ChEBI" id="CHEBI:58017"/>
        <dbReference type="ChEBI" id="CHEBI:456216"/>
        <dbReference type="EC" id="6.3.4.21"/>
    </reaction>
</comment>